<evidence type="ECO:0000313" key="1">
    <source>
        <dbReference type="EMBL" id="KAF2270628.1"/>
    </source>
</evidence>
<gene>
    <name evidence="1" type="ORF">CC78DRAFT_137792</name>
</gene>
<accession>A0A9P4NCH9</accession>
<name>A0A9P4NCH9_9PLEO</name>
<sequence length="160" mass="18751">MAPSTRKNLELATKIEHMRLNIAPIVHVETGIPPVEFPSTMLQFFLLTEDQLDAMAHYYEQSTPGPNTYDYPQTMDWNKPFLSRPKEDQKAEEGCGFSDFERLRIKMRIFARFIGMSGAETPRWEYERQIEILKNRINKSIEAEERRVPMKCYQGPPTLH</sequence>
<protein>
    <submittedName>
        <fullName evidence="1">Uncharacterized protein</fullName>
    </submittedName>
</protein>
<dbReference type="Proteomes" id="UP000800093">
    <property type="component" value="Unassembled WGS sequence"/>
</dbReference>
<dbReference type="OrthoDB" id="4156665at2759"/>
<dbReference type="EMBL" id="ML986579">
    <property type="protein sequence ID" value="KAF2270628.1"/>
    <property type="molecule type" value="Genomic_DNA"/>
</dbReference>
<comment type="caution">
    <text evidence="1">The sequence shown here is derived from an EMBL/GenBank/DDBJ whole genome shotgun (WGS) entry which is preliminary data.</text>
</comment>
<keyword evidence="2" id="KW-1185">Reference proteome</keyword>
<proteinExistence type="predicted"/>
<organism evidence="1 2">
    <name type="scientific">Lojkania enalia</name>
    <dbReference type="NCBI Taxonomy" id="147567"/>
    <lineage>
        <taxon>Eukaryota</taxon>
        <taxon>Fungi</taxon>
        <taxon>Dikarya</taxon>
        <taxon>Ascomycota</taxon>
        <taxon>Pezizomycotina</taxon>
        <taxon>Dothideomycetes</taxon>
        <taxon>Pleosporomycetidae</taxon>
        <taxon>Pleosporales</taxon>
        <taxon>Pleosporales incertae sedis</taxon>
        <taxon>Lojkania</taxon>
    </lineage>
</organism>
<dbReference type="AlphaFoldDB" id="A0A9P4NCH9"/>
<evidence type="ECO:0000313" key="2">
    <source>
        <dbReference type="Proteomes" id="UP000800093"/>
    </source>
</evidence>
<reference evidence="2" key="1">
    <citation type="journal article" date="2020" name="Stud. Mycol.">
        <title>101 Dothideomycetes genomes: A test case for predicting lifestyles and emergence of pathogens.</title>
        <authorList>
            <person name="Haridas S."/>
            <person name="Albert R."/>
            <person name="Binder M."/>
            <person name="Bloem J."/>
            <person name="LaButti K."/>
            <person name="Salamov A."/>
            <person name="Andreopoulos B."/>
            <person name="Baker S."/>
            <person name="Barry K."/>
            <person name="Bills G."/>
            <person name="Bluhm B."/>
            <person name="Cannon C."/>
            <person name="Castanera R."/>
            <person name="Culley D."/>
            <person name="Daum C."/>
            <person name="Ezra D."/>
            <person name="Gonzalez J."/>
            <person name="Henrissat B."/>
            <person name="Kuo A."/>
            <person name="Liang C."/>
            <person name="Lipzen A."/>
            <person name="Lutzoni F."/>
            <person name="Magnuson J."/>
            <person name="Mondo S."/>
            <person name="Nolan M."/>
            <person name="Ohm R."/>
            <person name="Pangilinan J."/>
            <person name="Park H.-J."/>
            <person name="Ramirez L."/>
            <person name="Alfaro M."/>
            <person name="Sun H."/>
            <person name="Tritt A."/>
            <person name="Yoshinaga Y."/>
            <person name="Zwiers L.-H."/>
            <person name="Turgeon B."/>
            <person name="Goodwin S."/>
            <person name="Spatafora J."/>
            <person name="Crous P."/>
            <person name="Grigoriev I."/>
        </authorList>
    </citation>
    <scope>NUCLEOTIDE SEQUENCE [LARGE SCALE GENOMIC DNA]</scope>
    <source>
        <strain evidence="2">CBS 304.66</strain>
    </source>
</reference>